<keyword evidence="1" id="KW-0175">Coiled coil</keyword>
<dbReference type="Proteomes" id="UP000593802">
    <property type="component" value="Chromosome"/>
</dbReference>
<gene>
    <name evidence="2" type="ORF">skT53_07250</name>
</gene>
<dbReference type="EMBL" id="AP023366">
    <property type="protein sequence ID" value="BCJ85740.1"/>
    <property type="molecule type" value="Genomic_DNA"/>
</dbReference>
<evidence type="ECO:0000256" key="1">
    <source>
        <dbReference type="SAM" id="Coils"/>
    </source>
</evidence>
<sequence>MEEKIDDLEKKISQLRTGRRILMHLLEHSLHEKIRQIIRLERENQYLRKQNRRYAAELLQLRAKIKKDMDSR</sequence>
<accession>A0A7I8DB49</accession>
<organism evidence="2 3">
    <name type="scientific">Effusibacillus dendaii</name>
    <dbReference type="NCBI Taxonomy" id="2743772"/>
    <lineage>
        <taxon>Bacteria</taxon>
        <taxon>Bacillati</taxon>
        <taxon>Bacillota</taxon>
        <taxon>Bacilli</taxon>
        <taxon>Bacillales</taxon>
        <taxon>Alicyclobacillaceae</taxon>
        <taxon>Effusibacillus</taxon>
    </lineage>
</organism>
<dbReference type="AlphaFoldDB" id="A0A7I8DB49"/>
<name>A0A7I8DB49_9BACL</name>
<protein>
    <recommendedName>
        <fullName evidence="4">Translation initiation factor 2</fullName>
    </recommendedName>
</protein>
<dbReference type="KEGG" id="eff:skT53_07250"/>
<dbReference type="RefSeq" id="WP_200759819.1">
    <property type="nucleotide sequence ID" value="NZ_AP023366.1"/>
</dbReference>
<evidence type="ECO:0000313" key="2">
    <source>
        <dbReference type="EMBL" id="BCJ85740.1"/>
    </source>
</evidence>
<keyword evidence="3" id="KW-1185">Reference proteome</keyword>
<evidence type="ECO:0008006" key="4">
    <source>
        <dbReference type="Google" id="ProtNLM"/>
    </source>
</evidence>
<evidence type="ECO:0000313" key="3">
    <source>
        <dbReference type="Proteomes" id="UP000593802"/>
    </source>
</evidence>
<feature type="coiled-coil region" evidence="1">
    <location>
        <begin position="23"/>
        <end position="57"/>
    </location>
</feature>
<reference evidence="2 3" key="1">
    <citation type="submission" date="2020-08" db="EMBL/GenBank/DDBJ databases">
        <title>Complete Genome Sequence of Effusibacillus dendaii Strain skT53, Isolated from Farmland soil.</title>
        <authorList>
            <person name="Konishi T."/>
            <person name="Kawasaki H."/>
        </authorList>
    </citation>
    <scope>NUCLEOTIDE SEQUENCE [LARGE SCALE GENOMIC DNA]</scope>
    <source>
        <strain evidence="3">skT53</strain>
    </source>
</reference>
<proteinExistence type="predicted"/>